<dbReference type="PANTHER" id="PTHR47219:SF15">
    <property type="entry name" value="TBC1 DOMAIN FAMILY MEMBER 12 ISOFORM X1"/>
    <property type="match status" value="1"/>
</dbReference>
<dbReference type="GeneID" id="36569139"/>
<feature type="compositionally biased region" description="Acidic residues" evidence="1">
    <location>
        <begin position="210"/>
        <end position="225"/>
    </location>
</feature>
<feature type="region of interest" description="Disordered" evidence="1">
    <location>
        <begin position="323"/>
        <end position="350"/>
    </location>
</feature>
<feature type="region of interest" description="Disordered" evidence="1">
    <location>
        <begin position="1"/>
        <end position="28"/>
    </location>
</feature>
<gene>
    <name evidence="3" type="ORF">M430DRAFT_106157</name>
</gene>
<dbReference type="PANTHER" id="PTHR47219">
    <property type="entry name" value="RAB GTPASE-ACTIVATING PROTEIN 1-LIKE"/>
    <property type="match status" value="1"/>
</dbReference>
<dbReference type="Pfam" id="PF22874">
    <property type="entry name" value="SBE2_M"/>
    <property type="match status" value="1"/>
</dbReference>
<organism evidence="3 4">
    <name type="scientific">Amorphotheca resinae ATCC 22711</name>
    <dbReference type="NCBI Taxonomy" id="857342"/>
    <lineage>
        <taxon>Eukaryota</taxon>
        <taxon>Fungi</taxon>
        <taxon>Dikarya</taxon>
        <taxon>Ascomycota</taxon>
        <taxon>Pezizomycotina</taxon>
        <taxon>Leotiomycetes</taxon>
        <taxon>Helotiales</taxon>
        <taxon>Amorphothecaceae</taxon>
        <taxon>Amorphotheca</taxon>
    </lineage>
</organism>
<evidence type="ECO:0000256" key="1">
    <source>
        <dbReference type="SAM" id="MobiDB-lite"/>
    </source>
</evidence>
<feature type="region of interest" description="Disordered" evidence="1">
    <location>
        <begin position="72"/>
        <end position="299"/>
    </location>
</feature>
<protein>
    <recommendedName>
        <fullName evidence="2">Rab-GAP TBC domain-containing protein</fullName>
    </recommendedName>
</protein>
<feature type="compositionally biased region" description="Low complexity" evidence="1">
    <location>
        <begin position="155"/>
        <end position="166"/>
    </location>
</feature>
<dbReference type="Pfam" id="PF00566">
    <property type="entry name" value="RabGAP-TBC"/>
    <property type="match status" value="1"/>
</dbReference>
<dbReference type="InterPro" id="IPR050302">
    <property type="entry name" value="Rab_GAP_TBC_domain"/>
</dbReference>
<feature type="compositionally biased region" description="Basic and acidic residues" evidence="1">
    <location>
        <begin position="251"/>
        <end position="260"/>
    </location>
</feature>
<feature type="compositionally biased region" description="Low complexity" evidence="1">
    <location>
        <begin position="11"/>
        <end position="25"/>
    </location>
</feature>
<dbReference type="InterPro" id="IPR035969">
    <property type="entry name" value="Rab-GAP_TBC_sf"/>
</dbReference>
<dbReference type="FunFam" id="1.10.8.270:FF:000034">
    <property type="entry name" value="TBC (Tre-2/Bub2/Cdc16) domain family"/>
    <property type="match status" value="1"/>
</dbReference>
<dbReference type="InParanoid" id="A0A2T3AVV8"/>
<evidence type="ECO:0000313" key="4">
    <source>
        <dbReference type="Proteomes" id="UP000241818"/>
    </source>
</evidence>
<dbReference type="PROSITE" id="PS50086">
    <property type="entry name" value="TBC_RABGAP"/>
    <property type="match status" value="1"/>
</dbReference>
<name>A0A2T3AVV8_AMORE</name>
<dbReference type="SMART" id="SM00164">
    <property type="entry name" value="TBC"/>
    <property type="match status" value="1"/>
</dbReference>
<feature type="compositionally biased region" description="Basic and acidic residues" evidence="1">
    <location>
        <begin position="323"/>
        <end position="337"/>
    </location>
</feature>
<sequence length="729" mass="80778">MPGSPPDLTGSKSSKSSSFHSSYQSDDNTILTDVANFEDIGLDDESRADPDVGEFAVKTSLNPYDASYASDLRASARQRHRVPMSTTNGNRAQRELITSKARSPAPAPYQNRRALLRSVTADGAVPAHNARSPTRVGLGLLPEGPLNSPSSRRALTSPSTPSLPLTKRNRSSSPNLPVGPEHDLPAGHLRVRRRSWQSNRERKSATELEKECDDDDGDDVPDDIYLENIPISPRPPQERAVSVPPSTSPSPERRPKERVRSVGNGTSPVPAEQGELRPAKPPQNRGASVGPPSTFPKGRAKSWTAVLSELNAEAKALTEALEAHAADEENREPDPRQRRSFGNGAATNFDKPTRIRSAIAELPPLRRTNIMIDPLPISKEKEAVLSRTRPSWLPPKDPAEEKRHLKEYQRMMAMSLEADRKREAEKRAKSTCKDDTASSLLRIWEEHVIPNWDNVIRQKRTRELWWRGIAPRSRGTVWAKAIGNELGLTPSSYTAALRRAQGLEKTITKGSQLTPEEERKKGWLNRIESDVKSTFPELRIFQPTGPLHEPLKDVLKAYAMYRSDVGYIHGTNTIAALLLLNMDTPAACFQALSNILNRPLPLSFHTSDSGAVSRSYNLLLSTLQHRSPRLYKLLTDSDIAPRPDLYLRDMFASLFTDRLSLDNVTRLWDVMVFEGDAVLVRAGVAYLTAIEGKLFGAASAKEICEIVGAGLDNIDEEQWMKEVRTAGKS</sequence>
<dbReference type="GO" id="GO:0005096">
    <property type="term" value="F:GTPase activator activity"/>
    <property type="evidence" value="ECO:0007669"/>
    <property type="project" value="TreeGrafter"/>
</dbReference>
<keyword evidence="4" id="KW-1185">Reference proteome</keyword>
<feature type="domain" description="Rab-GAP TBC" evidence="2">
    <location>
        <begin position="468"/>
        <end position="675"/>
    </location>
</feature>
<dbReference type="OrthoDB" id="289721at2759"/>
<dbReference type="Gene3D" id="1.10.10.750">
    <property type="entry name" value="Ypt/Rab-GAP domain of gyp1p, domain 1"/>
    <property type="match status" value="1"/>
</dbReference>
<dbReference type="AlphaFoldDB" id="A0A2T3AVV8"/>
<accession>A0A2T3AVV8</accession>
<dbReference type="Gene3D" id="1.10.472.80">
    <property type="entry name" value="Ypt/Rab-GAP domain of gyp1p, domain 3"/>
    <property type="match status" value="1"/>
</dbReference>
<dbReference type="EMBL" id="KZ679014">
    <property type="protein sequence ID" value="PSS12770.1"/>
    <property type="molecule type" value="Genomic_DNA"/>
</dbReference>
<dbReference type="FunFam" id="1.10.10.750:FF:000013">
    <property type="entry name" value="Similar to TBC domain protein"/>
    <property type="match status" value="1"/>
</dbReference>
<evidence type="ECO:0000313" key="3">
    <source>
        <dbReference type="EMBL" id="PSS12770.1"/>
    </source>
</evidence>
<feature type="compositionally biased region" description="Basic and acidic residues" evidence="1">
    <location>
        <begin position="199"/>
        <end position="209"/>
    </location>
</feature>
<reference evidence="3 4" key="1">
    <citation type="journal article" date="2018" name="New Phytol.">
        <title>Comparative genomics and transcriptomics depict ericoid mycorrhizal fungi as versatile saprotrophs and plant mutualists.</title>
        <authorList>
            <person name="Martino E."/>
            <person name="Morin E."/>
            <person name="Grelet G.A."/>
            <person name="Kuo A."/>
            <person name="Kohler A."/>
            <person name="Daghino S."/>
            <person name="Barry K.W."/>
            <person name="Cichocki N."/>
            <person name="Clum A."/>
            <person name="Dockter R.B."/>
            <person name="Hainaut M."/>
            <person name="Kuo R.C."/>
            <person name="LaButti K."/>
            <person name="Lindahl B.D."/>
            <person name="Lindquist E.A."/>
            <person name="Lipzen A."/>
            <person name="Khouja H.R."/>
            <person name="Magnuson J."/>
            <person name="Murat C."/>
            <person name="Ohm R.A."/>
            <person name="Singer S.W."/>
            <person name="Spatafora J.W."/>
            <person name="Wang M."/>
            <person name="Veneault-Fourrey C."/>
            <person name="Henrissat B."/>
            <person name="Grigoriev I.V."/>
            <person name="Martin F.M."/>
            <person name="Perotto S."/>
        </authorList>
    </citation>
    <scope>NUCLEOTIDE SEQUENCE [LARGE SCALE GENOMIC DNA]</scope>
    <source>
        <strain evidence="3 4">ATCC 22711</strain>
    </source>
</reference>
<dbReference type="InterPro" id="IPR053949">
    <property type="entry name" value="SBE2/SBE22_M"/>
</dbReference>
<dbReference type="Proteomes" id="UP000241818">
    <property type="component" value="Unassembled WGS sequence"/>
</dbReference>
<dbReference type="RefSeq" id="XP_024718761.1">
    <property type="nucleotide sequence ID" value="XM_024861058.1"/>
</dbReference>
<dbReference type="InterPro" id="IPR000195">
    <property type="entry name" value="Rab-GAP-TBC_dom"/>
</dbReference>
<dbReference type="STRING" id="857342.A0A2T3AVV8"/>
<dbReference type="GO" id="GO:0031267">
    <property type="term" value="F:small GTPase binding"/>
    <property type="evidence" value="ECO:0007669"/>
    <property type="project" value="TreeGrafter"/>
</dbReference>
<evidence type="ECO:0000259" key="2">
    <source>
        <dbReference type="PROSITE" id="PS50086"/>
    </source>
</evidence>
<dbReference type="Gene3D" id="1.10.8.270">
    <property type="entry name" value="putative rabgap domain of human tbc1 domain family member 14 like domains"/>
    <property type="match status" value="1"/>
</dbReference>
<dbReference type="SUPFAM" id="SSF47923">
    <property type="entry name" value="Ypt/Rab-GAP domain of gyp1p"/>
    <property type="match status" value="2"/>
</dbReference>
<proteinExistence type="predicted"/>